<dbReference type="SUPFAM" id="SSF49478">
    <property type="entry name" value="Cna protein B-type domain"/>
    <property type="match status" value="1"/>
</dbReference>
<name>A0A8J8CJE9_9ARCH</name>
<gene>
    <name evidence="4" type="ORF">GW779_01215</name>
    <name evidence="3" type="ORF">GW910_02580</name>
</gene>
<feature type="transmembrane region" description="Helical" evidence="2">
    <location>
        <begin position="674"/>
        <end position="693"/>
    </location>
</feature>
<comment type="caution">
    <text evidence="3">The sequence shown here is derived from an EMBL/GenBank/DDBJ whole genome shotgun (WGS) entry which is preliminary data.</text>
</comment>
<feature type="transmembrane region" description="Helical" evidence="2">
    <location>
        <begin position="23"/>
        <end position="43"/>
    </location>
</feature>
<keyword evidence="2" id="KW-0472">Membrane</keyword>
<evidence type="ECO:0000313" key="3">
    <source>
        <dbReference type="EMBL" id="NCN64949.1"/>
    </source>
</evidence>
<keyword evidence="2" id="KW-0812">Transmembrane</keyword>
<organism evidence="3 5">
    <name type="scientific">Candidatus Altarchaeum hamiconexum</name>
    <dbReference type="NCBI Taxonomy" id="1803513"/>
    <lineage>
        <taxon>Archaea</taxon>
        <taxon>Candidatus Altarchaeota</taxon>
        <taxon>Candidatus Altiarchaeia</taxon>
        <taxon>Candidatus Altarchaeales</taxon>
        <taxon>Candidatus Altarchaeaceae</taxon>
        <taxon>Candidatus Altarchaeum</taxon>
    </lineage>
</organism>
<keyword evidence="2" id="KW-1133">Transmembrane helix</keyword>
<accession>A0A8J8CJE9</accession>
<evidence type="ECO:0000256" key="1">
    <source>
        <dbReference type="SAM" id="MobiDB-lite"/>
    </source>
</evidence>
<feature type="region of interest" description="Disordered" evidence="1">
    <location>
        <begin position="710"/>
        <end position="783"/>
    </location>
</feature>
<feature type="compositionally biased region" description="Basic and acidic residues" evidence="1">
    <location>
        <begin position="737"/>
        <end position="775"/>
    </location>
</feature>
<proteinExistence type="predicted"/>
<dbReference type="Proteomes" id="UP000768163">
    <property type="component" value="Unassembled WGS sequence"/>
</dbReference>
<dbReference type="EMBL" id="JAACVF010000064">
    <property type="protein sequence ID" value="NCN64949.1"/>
    <property type="molecule type" value="Genomic_DNA"/>
</dbReference>
<dbReference type="AlphaFoldDB" id="A0A8J8CJE9"/>
<evidence type="ECO:0000313" key="5">
    <source>
        <dbReference type="Proteomes" id="UP000768163"/>
    </source>
</evidence>
<evidence type="ECO:0000256" key="2">
    <source>
        <dbReference type="SAM" id="Phobius"/>
    </source>
</evidence>
<evidence type="ECO:0000313" key="4">
    <source>
        <dbReference type="EMBL" id="NCS91032.1"/>
    </source>
</evidence>
<dbReference type="EMBL" id="JAACQH010000019">
    <property type="protein sequence ID" value="NCS91032.1"/>
    <property type="molecule type" value="Genomic_DNA"/>
</dbReference>
<reference evidence="3" key="1">
    <citation type="submission" date="2019-11" db="EMBL/GenBank/DDBJ databases">
        <title>Lipid analysis of CO2-rich subsurface aquifers suggests an autotrophy-based deep biosphere with lysolipids enriched in CPR bacteria.</title>
        <authorList>
            <person name="Probst A.J."/>
            <person name="Elling F.J."/>
            <person name="Castelle C.J."/>
            <person name="Zhu Q."/>
            <person name="Elvert M."/>
            <person name="Birarda G."/>
            <person name="Holman H.-Y."/>
            <person name="Lane K.R."/>
            <person name="Ladd B."/>
            <person name="Ryan M.C."/>
            <person name="Woyke T."/>
            <person name="Hinrichs K.-U."/>
            <person name="Banfield J.F."/>
        </authorList>
    </citation>
    <scope>NUCLEOTIDE SEQUENCE</scope>
    <source>
        <strain evidence="3">CG_2015-01_33_1645</strain>
        <strain evidence="4">CG_2015-04_33_537</strain>
    </source>
</reference>
<protein>
    <submittedName>
        <fullName evidence="3">Uncharacterized protein</fullName>
    </submittedName>
</protein>
<sequence length="783" mass="88493">MNGLNLWLHDSGVKNNFALNDRCLIFVSVLFAFIFAAIFWTAASASAEVIVENVHLNHTKDISLSADFKNNESNIIAFSYNVLFDEREILTEKATLLKNETKKQNIMLPIETKKALYDCKKHNLTFFIWVGGQKITHNEEIIMHGSTLNIQISPDGKKCLSDTIEILIKDDDGNIVKNANILIIKDDVVVKRGQTRAESFKFSPSDYGYGVGEYTIIIRQHDKISGKFYCDKTIKFPIKGRIEIMHLPQHAKISDKKEIFIKMDKVDEMYGVDGISSRLGGKKIIGFYNIEIYNKDTKQSIILSYSSNEAVFPLNLTLPGNYTITASRGDDYWTDSKDIEILSNEIILNIDIQKNVKVLDVVTGKIFADNDDNDADNVIHIDSLNVKITHPDGSITIPPIKDGKFSWTPPVSGKYEISVEDVTIKANIVSVFAFDEMFIEILSNEKKENLKVGDTVRFRVKDSKNTTLNAEIYINNEKADTYHKIKNLVNNVSVKKDGFIPINKEIIVSGNNKINIDKNVLTHGEIQTIYLTTEPKTEMNIVIVNKNNNEKIEKFGNFVEFMPSVGEYFVEIKKEGFLTVNGTFTVEPAEMNVTIDYEEGEVTVKIFSKANNLPVQNAKFNILFPGKKNLTLLTNKKGETKFKPDEWGNYVFTVEKENFLPYTSSKEIHTVDPAIVAVFIILLIAAFIVYKYVVSGRVIKKEVVSRQPAEQPTGEVIENLSQTSPLSLSGMPGDVSYEYKKESKEKGKTGKRKDREERNIISTDELKEEIHKTGTDESPLSKI</sequence>
<dbReference type="Proteomes" id="UP000738826">
    <property type="component" value="Unassembled WGS sequence"/>
</dbReference>